<accession>A0ABT2HAZ7</accession>
<feature type="non-terminal residue" evidence="1">
    <location>
        <position position="1"/>
    </location>
</feature>
<evidence type="ECO:0000313" key="1">
    <source>
        <dbReference type="EMBL" id="MCS5737078.1"/>
    </source>
</evidence>
<reference evidence="1" key="1">
    <citation type="submission" date="2022-08" db="EMBL/GenBank/DDBJ databases">
        <authorList>
            <person name="Deng Y."/>
            <person name="Han X.-F."/>
            <person name="Zhang Y.-Q."/>
        </authorList>
    </citation>
    <scope>NUCLEOTIDE SEQUENCE</scope>
    <source>
        <strain evidence="1">CPCC 203386</strain>
    </source>
</reference>
<protein>
    <submittedName>
        <fullName evidence="1">Uncharacterized protein</fullName>
    </submittedName>
</protein>
<dbReference type="RefSeq" id="WP_259543380.1">
    <property type="nucleotide sequence ID" value="NZ_JANLCJ010000395.1"/>
</dbReference>
<dbReference type="EMBL" id="JANLCJ010000395">
    <property type="protein sequence ID" value="MCS5737078.1"/>
    <property type="molecule type" value="Genomic_DNA"/>
</dbReference>
<dbReference type="Proteomes" id="UP001165586">
    <property type="component" value="Unassembled WGS sequence"/>
</dbReference>
<comment type="caution">
    <text evidence="1">The sequence shown here is derived from an EMBL/GenBank/DDBJ whole genome shotgun (WGS) entry which is preliminary data.</text>
</comment>
<proteinExistence type="predicted"/>
<keyword evidence="2" id="KW-1185">Reference proteome</keyword>
<name>A0ABT2HAZ7_9MICO</name>
<gene>
    <name evidence="1" type="ORF">N1032_25450</name>
</gene>
<organism evidence="1 2">
    <name type="scientific">Herbiconiux daphne</name>
    <dbReference type="NCBI Taxonomy" id="2970914"/>
    <lineage>
        <taxon>Bacteria</taxon>
        <taxon>Bacillati</taxon>
        <taxon>Actinomycetota</taxon>
        <taxon>Actinomycetes</taxon>
        <taxon>Micrococcales</taxon>
        <taxon>Microbacteriaceae</taxon>
        <taxon>Herbiconiux</taxon>
    </lineage>
</organism>
<evidence type="ECO:0000313" key="2">
    <source>
        <dbReference type="Proteomes" id="UP001165586"/>
    </source>
</evidence>
<sequence length="138" mass="14677">VLDLEYVIGQTLGVYYLLDCYTGTATINITSTKLAAVISSTQVNIGVRVPYMADSYTAPENTGVVAGGNNGVKIPYIELISHDAILPHGFFTVPVVDESLISGQSGYIKIDNVELETDALGNEKAQIISLLNSGVIIK</sequence>